<dbReference type="InterPro" id="IPR002698">
    <property type="entry name" value="FTHF_cligase"/>
</dbReference>
<dbReference type="EC" id="6.3.3.2" evidence="5"/>
<dbReference type="GO" id="GO:0009396">
    <property type="term" value="P:folic acid-containing compound biosynthetic process"/>
    <property type="evidence" value="ECO:0007669"/>
    <property type="project" value="TreeGrafter"/>
</dbReference>
<keyword evidence="5" id="KW-0460">Magnesium</keyword>
<comment type="cofactor">
    <cofactor evidence="5">
        <name>Mg(2+)</name>
        <dbReference type="ChEBI" id="CHEBI:18420"/>
    </cofactor>
</comment>
<evidence type="ECO:0000313" key="6">
    <source>
        <dbReference type="EMBL" id="PNZ28854.1"/>
    </source>
</evidence>
<dbReference type="Proteomes" id="UP000242752">
    <property type="component" value="Unassembled WGS sequence"/>
</dbReference>
<dbReference type="EMBL" id="PPRF01000019">
    <property type="protein sequence ID" value="PNZ28854.1"/>
    <property type="molecule type" value="Genomic_DNA"/>
</dbReference>
<keyword evidence="6" id="KW-0436">Ligase</keyword>
<dbReference type="Pfam" id="PF01812">
    <property type="entry name" value="5-FTHF_cyc-lig"/>
    <property type="match status" value="1"/>
</dbReference>
<keyword evidence="7" id="KW-1185">Reference proteome</keyword>
<dbReference type="SUPFAM" id="SSF100950">
    <property type="entry name" value="NagB/RpiA/CoA transferase-like"/>
    <property type="match status" value="1"/>
</dbReference>
<comment type="catalytic activity">
    <reaction evidence="5">
        <text>(6S)-5-formyl-5,6,7,8-tetrahydrofolate + ATP = (6R)-5,10-methenyltetrahydrofolate + ADP + phosphate</text>
        <dbReference type="Rhea" id="RHEA:10488"/>
        <dbReference type="ChEBI" id="CHEBI:30616"/>
        <dbReference type="ChEBI" id="CHEBI:43474"/>
        <dbReference type="ChEBI" id="CHEBI:57455"/>
        <dbReference type="ChEBI" id="CHEBI:57457"/>
        <dbReference type="ChEBI" id="CHEBI:456216"/>
        <dbReference type="EC" id="6.3.3.2"/>
    </reaction>
</comment>
<keyword evidence="3 4" id="KW-0067">ATP-binding</keyword>
<evidence type="ECO:0000256" key="5">
    <source>
        <dbReference type="RuleBase" id="RU361279"/>
    </source>
</evidence>
<dbReference type="PIRSF" id="PIRSF006806">
    <property type="entry name" value="FTHF_cligase"/>
    <property type="match status" value="1"/>
</dbReference>
<dbReference type="GO" id="GO:0005524">
    <property type="term" value="F:ATP binding"/>
    <property type="evidence" value="ECO:0007669"/>
    <property type="project" value="UniProtKB-KW"/>
</dbReference>
<name>A0A2K3YU56_9STAP</name>
<evidence type="ECO:0000256" key="4">
    <source>
        <dbReference type="PIRSR" id="PIRSR006806-1"/>
    </source>
</evidence>
<gene>
    <name evidence="6" type="ORF">CD122_03930</name>
</gene>
<feature type="binding site" evidence="4">
    <location>
        <position position="54"/>
    </location>
    <ligand>
        <name>substrate</name>
    </ligand>
</feature>
<dbReference type="GO" id="GO:0030272">
    <property type="term" value="F:5-formyltetrahydrofolate cyclo-ligase activity"/>
    <property type="evidence" value="ECO:0007669"/>
    <property type="project" value="UniProtKB-EC"/>
</dbReference>
<dbReference type="RefSeq" id="WP_103357701.1">
    <property type="nucleotide sequence ID" value="NZ_CP113107.1"/>
</dbReference>
<dbReference type="GO" id="GO:0035999">
    <property type="term" value="P:tetrahydrofolate interconversion"/>
    <property type="evidence" value="ECO:0007669"/>
    <property type="project" value="TreeGrafter"/>
</dbReference>
<dbReference type="PANTHER" id="PTHR23407">
    <property type="entry name" value="ATPASE INHIBITOR/5-FORMYLTETRAHYDROFOLATE CYCLO-LIGASE"/>
    <property type="match status" value="1"/>
</dbReference>
<dbReference type="PANTHER" id="PTHR23407:SF1">
    <property type="entry name" value="5-FORMYLTETRAHYDROFOLATE CYCLO-LIGASE"/>
    <property type="match status" value="1"/>
</dbReference>
<dbReference type="NCBIfam" id="TIGR02727">
    <property type="entry name" value="MTHFS_bact"/>
    <property type="match status" value="1"/>
</dbReference>
<comment type="caution">
    <text evidence="6">The sequence shown here is derived from an EMBL/GenBank/DDBJ whole genome shotgun (WGS) entry which is preliminary data.</text>
</comment>
<dbReference type="OrthoDB" id="9801938at2"/>
<proteinExistence type="inferred from homology"/>
<organism evidence="6 7">
    <name type="scientific">Staphylococcus rostri</name>
    <dbReference type="NCBI Taxonomy" id="522262"/>
    <lineage>
        <taxon>Bacteria</taxon>
        <taxon>Bacillati</taxon>
        <taxon>Bacillota</taxon>
        <taxon>Bacilli</taxon>
        <taxon>Bacillales</taxon>
        <taxon>Staphylococcaceae</taxon>
        <taxon>Staphylococcus</taxon>
    </lineage>
</organism>
<dbReference type="AlphaFoldDB" id="A0A2K3YU56"/>
<evidence type="ECO:0000256" key="1">
    <source>
        <dbReference type="ARBA" id="ARBA00010638"/>
    </source>
</evidence>
<sequence length="184" mass="21194">MMKKELRQNTLTRMRALDYVQKEQADQWLQTQFLSHPDYKTAHKIGVVLSMPHEVNTDPIIKQMLHDQKQVYVPATNYTSKTMDFQALTDLSDVALDEKGIRYINRDTPVDNDLDLVIVPGVVFNHDGYRIGYGGGYFDRYLNTYDVKTLSLVYDIQMCDHIPIEAHDQPVEHLIIANTSEYGG</sequence>
<evidence type="ECO:0000313" key="7">
    <source>
        <dbReference type="Proteomes" id="UP000242752"/>
    </source>
</evidence>
<dbReference type="Gene3D" id="3.40.50.10420">
    <property type="entry name" value="NagB/RpiA/CoA transferase-like"/>
    <property type="match status" value="1"/>
</dbReference>
<keyword evidence="5" id="KW-0479">Metal-binding</keyword>
<keyword evidence="2 4" id="KW-0547">Nucleotide-binding</keyword>
<feature type="binding site" evidence="4">
    <location>
        <begin position="3"/>
        <end position="7"/>
    </location>
    <ligand>
        <name>ATP</name>
        <dbReference type="ChEBI" id="CHEBI:30616"/>
    </ligand>
</feature>
<accession>A0A2K3YU56</accession>
<protein>
    <recommendedName>
        <fullName evidence="5">5-formyltetrahydrofolate cyclo-ligase</fullName>
        <ecNumber evidence="5">6.3.3.2</ecNumber>
    </recommendedName>
</protein>
<feature type="binding site" evidence="4">
    <location>
        <position position="49"/>
    </location>
    <ligand>
        <name>substrate</name>
    </ligand>
</feature>
<comment type="similarity">
    <text evidence="1 5">Belongs to the 5-formyltetrahydrofolate cyclo-ligase family.</text>
</comment>
<evidence type="ECO:0000256" key="2">
    <source>
        <dbReference type="ARBA" id="ARBA00022741"/>
    </source>
</evidence>
<dbReference type="GO" id="GO:0046872">
    <property type="term" value="F:metal ion binding"/>
    <property type="evidence" value="ECO:0007669"/>
    <property type="project" value="UniProtKB-KW"/>
</dbReference>
<reference evidence="6 7" key="1">
    <citation type="submission" date="2017-08" db="EMBL/GenBank/DDBJ databases">
        <title>Draft genome sequences of 64 type strains of genus Staph aureus.</title>
        <authorList>
            <person name="Cole K."/>
            <person name="Golubchik T."/>
            <person name="Russell J."/>
            <person name="Foster D."/>
            <person name="Llewelyn M."/>
            <person name="Wilson D."/>
            <person name="Crook D."/>
            <person name="Paul J."/>
        </authorList>
    </citation>
    <scope>NUCLEOTIDE SEQUENCE [LARGE SCALE GENOMIC DNA]</scope>
    <source>
        <strain evidence="6 7">DSM 21968</strain>
    </source>
</reference>
<dbReference type="InterPro" id="IPR024185">
    <property type="entry name" value="FTHF_cligase-like_sf"/>
</dbReference>
<dbReference type="InterPro" id="IPR037171">
    <property type="entry name" value="NagB/RpiA_transferase-like"/>
</dbReference>
<evidence type="ECO:0000256" key="3">
    <source>
        <dbReference type="ARBA" id="ARBA00022840"/>
    </source>
</evidence>